<keyword evidence="4 6" id="KW-0472">Membrane</keyword>
<comment type="caution">
    <text evidence="7">The sequence shown here is derived from an EMBL/GenBank/DDBJ whole genome shotgun (WGS) entry which is preliminary data.</text>
</comment>
<gene>
    <name evidence="7" type="ORF">RM531_04135</name>
</gene>
<dbReference type="Proteomes" id="UP001259982">
    <property type="component" value="Unassembled WGS sequence"/>
</dbReference>
<evidence type="ECO:0000256" key="1">
    <source>
        <dbReference type="ARBA" id="ARBA00004167"/>
    </source>
</evidence>
<feature type="transmembrane region" description="Helical" evidence="6">
    <location>
        <begin position="18"/>
        <end position="38"/>
    </location>
</feature>
<dbReference type="RefSeq" id="WP_311657516.1">
    <property type="nucleotide sequence ID" value="NZ_JAVRHY010000003.1"/>
</dbReference>
<feature type="compositionally biased region" description="Low complexity" evidence="5">
    <location>
        <begin position="114"/>
        <end position="125"/>
    </location>
</feature>
<evidence type="ECO:0000313" key="7">
    <source>
        <dbReference type="EMBL" id="MDT0617653.1"/>
    </source>
</evidence>
<reference evidence="7 8" key="1">
    <citation type="submission" date="2023-09" db="EMBL/GenBank/DDBJ databases">
        <authorList>
            <person name="Rey-Velasco X."/>
        </authorList>
    </citation>
    <scope>NUCLEOTIDE SEQUENCE [LARGE SCALE GENOMIC DNA]</scope>
    <source>
        <strain evidence="7 8">P385</strain>
    </source>
</reference>
<evidence type="ECO:0000256" key="6">
    <source>
        <dbReference type="SAM" id="Phobius"/>
    </source>
</evidence>
<dbReference type="Pfam" id="PF13103">
    <property type="entry name" value="TonB_2"/>
    <property type="match status" value="1"/>
</dbReference>
<keyword evidence="8" id="KW-1185">Reference proteome</keyword>
<organism evidence="7 8">
    <name type="scientific">Spectribacter acetivorans</name>
    <dbReference type="NCBI Taxonomy" id="3075603"/>
    <lineage>
        <taxon>Bacteria</taxon>
        <taxon>Pseudomonadati</taxon>
        <taxon>Pseudomonadota</taxon>
        <taxon>Gammaproteobacteria</taxon>
        <taxon>Salinisphaerales</taxon>
        <taxon>Salinisphaeraceae</taxon>
        <taxon>Spectribacter</taxon>
    </lineage>
</organism>
<evidence type="ECO:0000256" key="2">
    <source>
        <dbReference type="ARBA" id="ARBA00022692"/>
    </source>
</evidence>
<sequence>MRWPTASPDASARARPGLLPALGLAVVVHGLILFAVGLPEPDRRTRTLTVTLSVAPTTAALPADTRAETDQRGRDRQSRQPAAQSAGHDRGDREGADRTAGRERERATPVLTRSATGAGSAATAGELQQGSAARAGRNEPSRSPDSQVRTARADARASYLATWKQRIEARGSARFPPEARRRRDAALTMEVWLAPDGALRDARIRQSSGDSALDAAALQILEAAAPFEPPPAATAGQREEGLRFAYVWRFLAPADAE</sequence>
<evidence type="ECO:0000256" key="5">
    <source>
        <dbReference type="SAM" id="MobiDB-lite"/>
    </source>
</evidence>
<feature type="compositionally biased region" description="Basic and acidic residues" evidence="5">
    <location>
        <begin position="87"/>
        <end position="107"/>
    </location>
</feature>
<dbReference type="EMBL" id="JAVRHY010000003">
    <property type="protein sequence ID" value="MDT0617653.1"/>
    <property type="molecule type" value="Genomic_DNA"/>
</dbReference>
<accession>A0ABU3B8P1</accession>
<dbReference type="SUPFAM" id="SSF74653">
    <property type="entry name" value="TolA/TonB C-terminal domain"/>
    <property type="match status" value="1"/>
</dbReference>
<feature type="region of interest" description="Disordered" evidence="5">
    <location>
        <begin position="59"/>
        <end position="153"/>
    </location>
</feature>
<comment type="subcellular location">
    <subcellularLocation>
        <location evidence="1">Membrane</location>
        <topology evidence="1">Single-pass membrane protein</topology>
    </subcellularLocation>
</comment>
<proteinExistence type="predicted"/>
<evidence type="ECO:0000256" key="4">
    <source>
        <dbReference type="ARBA" id="ARBA00023136"/>
    </source>
</evidence>
<dbReference type="InterPro" id="IPR006260">
    <property type="entry name" value="TonB/TolA_C"/>
</dbReference>
<keyword evidence="3 6" id="KW-1133">Transmembrane helix</keyword>
<feature type="compositionally biased region" description="Basic and acidic residues" evidence="5">
    <location>
        <begin position="65"/>
        <end position="78"/>
    </location>
</feature>
<name>A0ABU3B8P1_9GAMM</name>
<keyword evidence="2 6" id="KW-0812">Transmembrane</keyword>
<evidence type="ECO:0000256" key="3">
    <source>
        <dbReference type="ARBA" id="ARBA00022989"/>
    </source>
</evidence>
<dbReference type="NCBIfam" id="TIGR01352">
    <property type="entry name" value="tonB_Cterm"/>
    <property type="match status" value="1"/>
</dbReference>
<dbReference type="Gene3D" id="3.30.1150.10">
    <property type="match status" value="1"/>
</dbReference>
<protein>
    <submittedName>
        <fullName evidence="7">TonB family protein</fullName>
    </submittedName>
</protein>
<evidence type="ECO:0000313" key="8">
    <source>
        <dbReference type="Proteomes" id="UP001259982"/>
    </source>
</evidence>